<accession>A0ABR3SL78</accession>
<name>A0ABR3SL78_9PEZI</name>
<evidence type="ECO:0000256" key="1">
    <source>
        <dbReference type="SAM" id="Phobius"/>
    </source>
</evidence>
<keyword evidence="1" id="KW-1133">Transmembrane helix</keyword>
<organism evidence="2 3">
    <name type="scientific">Neofusicoccum ribis</name>
    <dbReference type="NCBI Taxonomy" id="45134"/>
    <lineage>
        <taxon>Eukaryota</taxon>
        <taxon>Fungi</taxon>
        <taxon>Dikarya</taxon>
        <taxon>Ascomycota</taxon>
        <taxon>Pezizomycotina</taxon>
        <taxon>Dothideomycetes</taxon>
        <taxon>Dothideomycetes incertae sedis</taxon>
        <taxon>Botryosphaeriales</taxon>
        <taxon>Botryosphaeriaceae</taxon>
        <taxon>Neofusicoccum</taxon>
    </lineage>
</organism>
<protein>
    <submittedName>
        <fullName evidence="2">Uncharacterized protein</fullName>
    </submittedName>
</protein>
<sequence length="73" mass="7749">MAPTLDLANLLSSGPAQNANAMAAAHQLVKRKNWAAREPGVITVFCIVGVIVILLLSLFVLKKLQARRVAKAG</sequence>
<evidence type="ECO:0000313" key="3">
    <source>
        <dbReference type="Proteomes" id="UP001521116"/>
    </source>
</evidence>
<keyword evidence="1" id="KW-0472">Membrane</keyword>
<gene>
    <name evidence="2" type="ORF">SLS56_008235</name>
</gene>
<keyword evidence="3" id="KW-1185">Reference proteome</keyword>
<evidence type="ECO:0000313" key="2">
    <source>
        <dbReference type="EMBL" id="KAL1623595.1"/>
    </source>
</evidence>
<dbReference type="EMBL" id="JAJVDC020000118">
    <property type="protein sequence ID" value="KAL1623595.1"/>
    <property type="molecule type" value="Genomic_DNA"/>
</dbReference>
<feature type="transmembrane region" description="Helical" evidence="1">
    <location>
        <begin position="40"/>
        <end position="61"/>
    </location>
</feature>
<keyword evidence="1" id="KW-0812">Transmembrane</keyword>
<dbReference type="Proteomes" id="UP001521116">
    <property type="component" value="Unassembled WGS sequence"/>
</dbReference>
<reference evidence="2 3" key="1">
    <citation type="submission" date="2024-02" db="EMBL/GenBank/DDBJ databases">
        <title>De novo assembly and annotation of 12 fungi associated with fruit tree decline syndrome in Ontario, Canada.</title>
        <authorList>
            <person name="Sulman M."/>
            <person name="Ellouze W."/>
            <person name="Ilyukhin E."/>
        </authorList>
    </citation>
    <scope>NUCLEOTIDE SEQUENCE [LARGE SCALE GENOMIC DNA]</scope>
    <source>
        <strain evidence="2 3">M1-105</strain>
    </source>
</reference>
<proteinExistence type="predicted"/>
<comment type="caution">
    <text evidence="2">The sequence shown here is derived from an EMBL/GenBank/DDBJ whole genome shotgun (WGS) entry which is preliminary data.</text>
</comment>